<accession>A0A0D2I0V7</accession>
<evidence type="ECO:0000313" key="1">
    <source>
        <dbReference type="EMBL" id="KIX16118.1"/>
    </source>
</evidence>
<dbReference type="AlphaFoldDB" id="A0A0D2I0V7"/>
<gene>
    <name evidence="1" type="ORF">X474_01720</name>
</gene>
<comment type="caution">
    <text evidence="1">The sequence shown here is derived from an EMBL/GenBank/DDBJ whole genome shotgun (WGS) entry which is preliminary data.</text>
</comment>
<proteinExistence type="predicted"/>
<reference evidence="1 2" key="1">
    <citation type="submission" date="2013-11" db="EMBL/GenBank/DDBJ databases">
        <title>Metagenomic analysis of a methanogenic consortium involved in long chain n-alkane degradation.</title>
        <authorList>
            <person name="Davidova I.A."/>
            <person name="Callaghan A.V."/>
            <person name="Wawrik B."/>
            <person name="Pruitt S."/>
            <person name="Marks C."/>
            <person name="Duncan K.E."/>
            <person name="Suflita J.M."/>
        </authorList>
    </citation>
    <scope>NUCLEOTIDE SEQUENCE [LARGE SCALE GENOMIC DNA]</scope>
    <source>
        <strain evidence="1 2">SPR</strain>
    </source>
</reference>
<sequence>MFLKAIYAPKRPAQIVTQKTGLVRRHGWVINIKNKIRLALTK</sequence>
<dbReference type="Proteomes" id="UP000032233">
    <property type="component" value="Unassembled WGS sequence"/>
</dbReference>
<protein>
    <submittedName>
        <fullName evidence="1">Uncharacterized protein</fullName>
    </submittedName>
</protein>
<dbReference type="EMBL" id="AZAC01000001">
    <property type="protein sequence ID" value="KIX16118.1"/>
    <property type="molecule type" value="Genomic_DNA"/>
</dbReference>
<keyword evidence="2" id="KW-1185">Reference proteome</keyword>
<organism evidence="1 2">
    <name type="scientific">Dethiosulfatarculus sandiegensis</name>
    <dbReference type="NCBI Taxonomy" id="1429043"/>
    <lineage>
        <taxon>Bacteria</taxon>
        <taxon>Pseudomonadati</taxon>
        <taxon>Thermodesulfobacteriota</taxon>
        <taxon>Desulfarculia</taxon>
        <taxon>Desulfarculales</taxon>
        <taxon>Desulfarculaceae</taxon>
        <taxon>Dethiosulfatarculus</taxon>
    </lineage>
</organism>
<dbReference type="InParanoid" id="A0A0D2I0V7"/>
<name>A0A0D2I0V7_9BACT</name>
<evidence type="ECO:0000313" key="2">
    <source>
        <dbReference type="Proteomes" id="UP000032233"/>
    </source>
</evidence>